<keyword evidence="1" id="KW-0732">Signal</keyword>
<dbReference type="Proteomes" id="UP000633219">
    <property type="component" value="Unassembled WGS sequence"/>
</dbReference>
<comment type="caution">
    <text evidence="2">The sequence shown here is derived from an EMBL/GenBank/DDBJ whole genome shotgun (WGS) entry which is preliminary data.</text>
</comment>
<reference evidence="2" key="1">
    <citation type="submission" date="2021-01" db="EMBL/GenBank/DDBJ databases">
        <title>Rhizobium sp. strain KVB221 16S ribosomal RNA gene Genome sequencing and assembly.</title>
        <authorList>
            <person name="Kang M."/>
        </authorList>
    </citation>
    <scope>NUCLEOTIDE SEQUENCE</scope>
    <source>
        <strain evidence="2">KVB221</strain>
    </source>
</reference>
<dbReference type="AlphaFoldDB" id="A0A937CRL4"/>
<gene>
    <name evidence="2" type="ORF">JJB09_22625</name>
</gene>
<evidence type="ECO:0000313" key="3">
    <source>
        <dbReference type="Proteomes" id="UP000633219"/>
    </source>
</evidence>
<evidence type="ECO:0008006" key="4">
    <source>
        <dbReference type="Google" id="ProtNLM"/>
    </source>
</evidence>
<dbReference type="RefSeq" id="WP_201663364.1">
    <property type="nucleotide sequence ID" value="NZ_JAEQNC010000016.1"/>
</dbReference>
<organism evidence="2 3">
    <name type="scientific">Rhizobium setariae</name>
    <dbReference type="NCBI Taxonomy" id="2801340"/>
    <lineage>
        <taxon>Bacteria</taxon>
        <taxon>Pseudomonadati</taxon>
        <taxon>Pseudomonadota</taxon>
        <taxon>Alphaproteobacteria</taxon>
        <taxon>Hyphomicrobiales</taxon>
        <taxon>Rhizobiaceae</taxon>
        <taxon>Rhizobium/Agrobacterium group</taxon>
        <taxon>Rhizobium</taxon>
    </lineage>
</organism>
<sequence length="137" mass="15131">MTRIGRLVIAILLVILMLPSARAEGIAIVQAPEQSFGICKGPTAKEAFACARKQCVKGGAAPDDCLEMAYCAYGWTVDVFMQSKEGNHWHEYHCGWKTHKEAEAAGKLACNKQRMLELMECSVVQIYDPTAKPQIKD</sequence>
<evidence type="ECO:0000313" key="2">
    <source>
        <dbReference type="EMBL" id="MBL0374812.1"/>
    </source>
</evidence>
<accession>A0A937CRL4</accession>
<name>A0A937CRL4_9HYPH</name>
<keyword evidence="3" id="KW-1185">Reference proteome</keyword>
<dbReference type="EMBL" id="JAEQNC010000016">
    <property type="protein sequence ID" value="MBL0374812.1"/>
    <property type="molecule type" value="Genomic_DNA"/>
</dbReference>
<evidence type="ECO:0000256" key="1">
    <source>
        <dbReference type="SAM" id="SignalP"/>
    </source>
</evidence>
<feature type="signal peptide" evidence="1">
    <location>
        <begin position="1"/>
        <end position="23"/>
    </location>
</feature>
<proteinExistence type="predicted"/>
<protein>
    <recommendedName>
        <fullName evidence="4">DUF4189 domain-containing protein</fullName>
    </recommendedName>
</protein>
<feature type="chain" id="PRO_5036760227" description="DUF4189 domain-containing protein" evidence="1">
    <location>
        <begin position="24"/>
        <end position="137"/>
    </location>
</feature>